<evidence type="ECO:0000256" key="2">
    <source>
        <dbReference type="ARBA" id="ARBA00023125"/>
    </source>
</evidence>
<dbReference type="Gene3D" id="1.20.120.530">
    <property type="entry name" value="GntR ligand-binding domain-like"/>
    <property type="match status" value="1"/>
</dbReference>
<evidence type="ECO:0000259" key="4">
    <source>
        <dbReference type="PROSITE" id="PS50949"/>
    </source>
</evidence>
<dbReference type="Pfam" id="PF00392">
    <property type="entry name" value="GntR"/>
    <property type="match status" value="1"/>
</dbReference>
<evidence type="ECO:0000256" key="1">
    <source>
        <dbReference type="ARBA" id="ARBA00023015"/>
    </source>
</evidence>
<dbReference type="PRINTS" id="PR00035">
    <property type="entry name" value="HTHGNTR"/>
</dbReference>
<proteinExistence type="predicted"/>
<gene>
    <name evidence="5" type="ORF">DIT97_10900</name>
</gene>
<sequence length="259" mass="29759">MCILSVYTASVFAWRSKMLTTLREKAYFHIRNKIQHRELTAGNRLEELKLAKELGISRVPVREAILQLESEGILCQIPRVGTFVKVPCRDEIREWCELRSALEGFAAEKAALEATPQAIEVITSVHRRMLQLARQIRAEGLTKLEGTLMKEWQQVDLDFHMAVVHAARNQSAEKLVSNLHIMDMFFEVTPEPIPLMVSRVCREHGTVLRAIRQHDPEAARKSMVAQIMSVLELLLDDYSTGRFKANYWNNIQTYTATRK</sequence>
<comment type="caution">
    <text evidence="5">The sequence shown here is derived from an EMBL/GenBank/DDBJ whole genome shotgun (WGS) entry which is preliminary data.</text>
</comment>
<feature type="domain" description="HTH gntR-type" evidence="4">
    <location>
        <begin position="20"/>
        <end position="87"/>
    </location>
</feature>
<dbReference type="CDD" id="cd07377">
    <property type="entry name" value="WHTH_GntR"/>
    <property type="match status" value="1"/>
</dbReference>
<dbReference type="Gene3D" id="1.10.10.10">
    <property type="entry name" value="Winged helix-like DNA-binding domain superfamily/Winged helix DNA-binding domain"/>
    <property type="match status" value="1"/>
</dbReference>
<dbReference type="SMART" id="SM00895">
    <property type="entry name" value="FCD"/>
    <property type="match status" value="1"/>
</dbReference>
<keyword evidence="3" id="KW-0804">Transcription</keyword>
<dbReference type="InterPro" id="IPR000524">
    <property type="entry name" value="Tscrpt_reg_HTH_GntR"/>
</dbReference>
<dbReference type="Proteomes" id="UP000263642">
    <property type="component" value="Unassembled WGS sequence"/>
</dbReference>
<dbReference type="AlphaFoldDB" id="A0A3D3R452"/>
<dbReference type="PANTHER" id="PTHR43537">
    <property type="entry name" value="TRANSCRIPTIONAL REGULATOR, GNTR FAMILY"/>
    <property type="match status" value="1"/>
</dbReference>
<dbReference type="SUPFAM" id="SSF48008">
    <property type="entry name" value="GntR ligand-binding domain-like"/>
    <property type="match status" value="1"/>
</dbReference>
<dbReference type="PANTHER" id="PTHR43537:SF24">
    <property type="entry name" value="GLUCONATE OPERON TRANSCRIPTIONAL REPRESSOR"/>
    <property type="match status" value="1"/>
</dbReference>
<reference evidence="5 6" key="1">
    <citation type="journal article" date="2018" name="Nat. Biotechnol.">
        <title>A standardized bacterial taxonomy based on genome phylogeny substantially revises the tree of life.</title>
        <authorList>
            <person name="Parks D.H."/>
            <person name="Chuvochina M."/>
            <person name="Waite D.W."/>
            <person name="Rinke C."/>
            <person name="Skarshewski A."/>
            <person name="Chaumeil P.A."/>
            <person name="Hugenholtz P."/>
        </authorList>
    </citation>
    <scope>NUCLEOTIDE SEQUENCE [LARGE SCALE GENOMIC DNA]</scope>
    <source>
        <strain evidence="5">UBA9375</strain>
    </source>
</reference>
<dbReference type="SMART" id="SM00345">
    <property type="entry name" value="HTH_GNTR"/>
    <property type="match status" value="1"/>
</dbReference>
<accession>A0A3D3R452</accession>
<evidence type="ECO:0000256" key="3">
    <source>
        <dbReference type="ARBA" id="ARBA00023163"/>
    </source>
</evidence>
<dbReference type="InterPro" id="IPR011711">
    <property type="entry name" value="GntR_C"/>
</dbReference>
<dbReference type="GO" id="GO:0003700">
    <property type="term" value="F:DNA-binding transcription factor activity"/>
    <property type="evidence" value="ECO:0007669"/>
    <property type="project" value="InterPro"/>
</dbReference>
<name>A0A3D3R452_9PLAN</name>
<keyword evidence="2" id="KW-0238">DNA-binding</keyword>
<organism evidence="5 6">
    <name type="scientific">Gimesia maris</name>
    <dbReference type="NCBI Taxonomy" id="122"/>
    <lineage>
        <taxon>Bacteria</taxon>
        <taxon>Pseudomonadati</taxon>
        <taxon>Planctomycetota</taxon>
        <taxon>Planctomycetia</taxon>
        <taxon>Planctomycetales</taxon>
        <taxon>Planctomycetaceae</taxon>
        <taxon>Gimesia</taxon>
    </lineage>
</organism>
<protein>
    <recommendedName>
        <fullName evidence="4">HTH gntR-type domain-containing protein</fullName>
    </recommendedName>
</protein>
<dbReference type="PROSITE" id="PS50949">
    <property type="entry name" value="HTH_GNTR"/>
    <property type="match status" value="1"/>
</dbReference>
<dbReference type="Pfam" id="PF07729">
    <property type="entry name" value="FCD"/>
    <property type="match status" value="1"/>
</dbReference>
<evidence type="ECO:0000313" key="5">
    <source>
        <dbReference type="EMBL" id="HCO23529.1"/>
    </source>
</evidence>
<dbReference type="SUPFAM" id="SSF46785">
    <property type="entry name" value="Winged helix' DNA-binding domain"/>
    <property type="match status" value="1"/>
</dbReference>
<dbReference type="GO" id="GO:0003677">
    <property type="term" value="F:DNA binding"/>
    <property type="evidence" value="ECO:0007669"/>
    <property type="project" value="UniProtKB-KW"/>
</dbReference>
<dbReference type="InterPro" id="IPR008920">
    <property type="entry name" value="TF_FadR/GntR_C"/>
</dbReference>
<dbReference type="InterPro" id="IPR036388">
    <property type="entry name" value="WH-like_DNA-bd_sf"/>
</dbReference>
<dbReference type="InterPro" id="IPR036390">
    <property type="entry name" value="WH_DNA-bd_sf"/>
</dbReference>
<keyword evidence="1" id="KW-0805">Transcription regulation</keyword>
<evidence type="ECO:0000313" key="6">
    <source>
        <dbReference type="Proteomes" id="UP000263642"/>
    </source>
</evidence>
<dbReference type="EMBL" id="DQAY01000060">
    <property type="protein sequence ID" value="HCO23529.1"/>
    <property type="molecule type" value="Genomic_DNA"/>
</dbReference>